<proteinExistence type="predicted"/>
<dbReference type="EMBL" id="QZAB01000369">
    <property type="protein sequence ID" value="RQD84164.1"/>
    <property type="molecule type" value="Genomic_DNA"/>
</dbReference>
<feature type="transmembrane region" description="Helical" evidence="1">
    <location>
        <begin position="293"/>
        <end position="313"/>
    </location>
</feature>
<accession>A0A3R7VTP5</accession>
<protein>
    <submittedName>
        <fullName evidence="2">Uncharacterized protein</fullName>
    </submittedName>
</protein>
<keyword evidence="1" id="KW-0472">Membrane</keyword>
<keyword evidence="1" id="KW-1133">Transmembrane helix</keyword>
<evidence type="ECO:0000313" key="3">
    <source>
        <dbReference type="Proteomes" id="UP000284763"/>
    </source>
</evidence>
<evidence type="ECO:0000313" key="2">
    <source>
        <dbReference type="EMBL" id="RQD84164.1"/>
    </source>
</evidence>
<organism evidence="2 3">
    <name type="scientific">Methanosalsum natronophilum</name>
    <dbReference type="NCBI Taxonomy" id="768733"/>
    <lineage>
        <taxon>Archaea</taxon>
        <taxon>Methanobacteriati</taxon>
        <taxon>Methanobacteriota</taxon>
        <taxon>Stenosarchaea group</taxon>
        <taxon>Methanomicrobia</taxon>
        <taxon>Methanosarcinales</taxon>
        <taxon>Methanosarcinaceae</taxon>
        <taxon>Methanosalsum</taxon>
    </lineage>
</organism>
<dbReference type="Proteomes" id="UP000284763">
    <property type="component" value="Unassembled WGS sequence"/>
</dbReference>
<feature type="transmembrane region" description="Helical" evidence="1">
    <location>
        <begin position="374"/>
        <end position="399"/>
    </location>
</feature>
<keyword evidence="1" id="KW-0812">Transmembrane</keyword>
<reference evidence="2 3" key="1">
    <citation type="submission" date="2018-08" db="EMBL/GenBank/DDBJ databases">
        <title>The metabolism and importance of syntrophic acetate oxidation coupled to methane or sulfide production in haloalkaline environments.</title>
        <authorList>
            <person name="Timmers P.H.A."/>
            <person name="Vavourakis C.D."/>
            <person name="Sorokin D.Y."/>
            <person name="Sinninghe Damste J.S."/>
            <person name="Muyzer G."/>
            <person name="Stams A.J.M."/>
            <person name="Plugge C.M."/>
        </authorList>
    </citation>
    <scope>NUCLEOTIDE SEQUENCE [LARGE SCALE GENOMIC DNA]</scope>
    <source>
        <strain evidence="2">MSAO_Arc3</strain>
    </source>
</reference>
<dbReference type="AlphaFoldDB" id="A0A3R7VTP5"/>
<gene>
    <name evidence="2" type="ORF">D5R95_05870</name>
</gene>
<evidence type="ECO:0000256" key="1">
    <source>
        <dbReference type="SAM" id="Phobius"/>
    </source>
</evidence>
<feature type="transmembrane region" description="Helical" evidence="1">
    <location>
        <begin position="325"/>
        <end position="344"/>
    </location>
</feature>
<sequence>MESKNKVIILIIFLALFFSILAVNFSVASERTVLNPDFVNESIEEGNIHESAYEEILLLLDDIAEEDEEIPEPLVETLKESISPEIILEIATTNVDTFYTYLDGETDDLVFELDLNQVRSNFNSDIESKFVESDISGIIEYLPTQNEDDFNDVIYEYNGTSYTISMIDNMLQDEASYDQTVNDYKNEIQATDPSRDVYDILDEILLEVKDEKTNLDEPIEEEFNKLLIIPLEHISKNSTYTEFIEEMDEQRKTFSEEYSSIMFQEIVNEVPEEIEVDDEELAHFDETKQYLQLTWLIIIGLVILIALLIYLLWFATKSVIVTTSIPGLAALLSATSVIVITLYASNLIDMMLTEVSEEIPELGIQLVNVFSTNILYVLQLQSIIIALIGVVLLGITVYYKKVKLNE</sequence>
<name>A0A3R7VTP5_9EURY</name>
<comment type="caution">
    <text evidence="2">The sequence shown here is derived from an EMBL/GenBank/DDBJ whole genome shotgun (WGS) entry which is preliminary data.</text>
</comment>